<sequence>SDMPQVMGSHPWAVHLNPRNRYKFTSNLDELDRYPAPHKFNDRELIRPPDSRADSIRECVTLNDVITFRDETSRLRKGKTKTDDMSALSDRLGSLSIQKTHFRILYRYTDIVQKETLAILEAIHFEIFMPDRSDLRFIALPTALLPWNTCEGDYFEIYGVAHTPKVCSMHVGMNYSLTWTVSSFCRVERQGTPAIDYIYVTEKEKDSDDRKAVCNWTSNFILPRHRRFNKTEIDKTMEVNRIYDASLVDTSSSWIYPVEPPVNLGEYAKLVQNIKSTSHFAGTFAQEIFVLSKTEQDRIDDRLADFNEFSKDMRMAEQHMIRLFKLGVRFRQLITPPTKENVFIQSFDPPRLQVYTEVFYLDAVTLHLEQQDVKLSVENIKRETYGKRKNTYIHCVHSSELLRVMGSRPPRFWLDAIFHGEGGSATERILDRIDHQIAKVEAIGEVQPHYLIGEETPKMIQSMYGKSVKKDKYRTAGCCTVQKSNGEELKLNAEQTRAMGIYHKIANSGYCILSPPGSGKTTVAAAMAASLVKDDDANRQGSVQMLLAVQNVAVENLAIALKAFDDGSIKSYRLLSNLRTDPNNPTPYDIFEHFPDCKRWMKNAKANDMKIMQKYFEIEAELKRAELPGSNISKKKLDELKRQYTSALFGAKATLQRYMQPEIILSTVDLALFKLCEDAAVGVRGQFWDVDRIIIDEASLVTEATFYCLVRCFPKASFVLIGDDKQLPPFMYDQKVLGHELAGRAALNVAMQQKNLPIIQLVEVYRAPQQLVQPYNNLSYDGTLVSRKKELRRPLLEAGLVSATRPDLLLVNIAKGHQKGSPSPFNQLEIDVLVRLLALFPKSTHDDIMICLYKEQKKRLQRRLGPDYEIMTVDSSQGKEKSIVIVLTTRTEKVSDFFCNQNRCTVAVSRHQRSLIILGNNSLLSHQLPWSKVLEDFTKIEPAQIPGPKWDPTPAKPQTSIKSKKILALLTKVKAVLKQKSTPANNQTVKKPVTSVAAKSGKTPANPPVPKKQSTQPEKKAPKVPTVPKAVVKPKQKPVPGQLLKKDATQPKKKETAVAIPKKATEVPIAKSVRTPTVEERHSTVTTAEAANADEKKKKTTQQRNAQRKRAKARAAAESESAVVNKSSV</sequence>
<evidence type="ECO:0000259" key="8">
    <source>
        <dbReference type="Pfam" id="PF13087"/>
    </source>
</evidence>
<keyword evidence="2" id="KW-0547">Nucleotide-binding</keyword>
<proteinExistence type="inferred from homology"/>
<dbReference type="EMBL" id="BTRK01000002">
    <property type="protein sequence ID" value="GMR36212.1"/>
    <property type="molecule type" value="Genomic_DNA"/>
</dbReference>
<evidence type="ECO:0000256" key="2">
    <source>
        <dbReference type="ARBA" id="ARBA00022741"/>
    </source>
</evidence>
<evidence type="ECO:0000313" key="10">
    <source>
        <dbReference type="Proteomes" id="UP001328107"/>
    </source>
</evidence>
<dbReference type="CDD" id="cd18808">
    <property type="entry name" value="SF1_C_Upf1"/>
    <property type="match status" value="1"/>
</dbReference>
<accession>A0AAN5CAV5</accession>
<evidence type="ECO:0000256" key="5">
    <source>
        <dbReference type="ARBA" id="ARBA00022840"/>
    </source>
</evidence>
<dbReference type="AlphaFoldDB" id="A0AAN5CAV5"/>
<dbReference type="InterPro" id="IPR050534">
    <property type="entry name" value="Coronavir_polyprotein_1ab"/>
</dbReference>
<dbReference type="InterPro" id="IPR047187">
    <property type="entry name" value="SF1_C_Upf1"/>
</dbReference>
<feature type="non-terminal residue" evidence="9">
    <location>
        <position position="1"/>
    </location>
</feature>
<dbReference type="PANTHER" id="PTHR43788:SF16">
    <property type="entry name" value="HELICASE WITH ZINC FINGER 2"/>
    <property type="match status" value="1"/>
</dbReference>
<feature type="compositionally biased region" description="Low complexity" evidence="6">
    <location>
        <begin position="1023"/>
        <end position="1043"/>
    </location>
</feature>
<feature type="compositionally biased region" description="Basic residues" evidence="6">
    <location>
        <begin position="1098"/>
        <end position="1113"/>
    </location>
</feature>
<dbReference type="SUPFAM" id="SSF52540">
    <property type="entry name" value="P-loop containing nucleoside triphosphate hydrolases"/>
    <property type="match status" value="1"/>
</dbReference>
<protein>
    <recommendedName>
        <fullName evidence="11">DNA2/NAM7 helicase-like C-terminal domain-containing protein</fullName>
    </recommendedName>
</protein>
<evidence type="ECO:0000256" key="4">
    <source>
        <dbReference type="ARBA" id="ARBA00022806"/>
    </source>
</evidence>
<organism evidence="9 10">
    <name type="scientific">Pristionchus mayeri</name>
    <dbReference type="NCBI Taxonomy" id="1317129"/>
    <lineage>
        <taxon>Eukaryota</taxon>
        <taxon>Metazoa</taxon>
        <taxon>Ecdysozoa</taxon>
        <taxon>Nematoda</taxon>
        <taxon>Chromadorea</taxon>
        <taxon>Rhabditida</taxon>
        <taxon>Rhabditina</taxon>
        <taxon>Diplogasteromorpha</taxon>
        <taxon>Diplogasteroidea</taxon>
        <taxon>Neodiplogasteridae</taxon>
        <taxon>Pristionchus</taxon>
    </lineage>
</organism>
<keyword evidence="10" id="KW-1185">Reference proteome</keyword>
<dbReference type="Pfam" id="PF13087">
    <property type="entry name" value="AAA_12"/>
    <property type="match status" value="1"/>
</dbReference>
<evidence type="ECO:0000259" key="7">
    <source>
        <dbReference type="Pfam" id="PF13086"/>
    </source>
</evidence>
<evidence type="ECO:0000256" key="3">
    <source>
        <dbReference type="ARBA" id="ARBA00022801"/>
    </source>
</evidence>
<dbReference type="InterPro" id="IPR041679">
    <property type="entry name" value="DNA2/NAM7-like_C"/>
</dbReference>
<evidence type="ECO:0000313" key="9">
    <source>
        <dbReference type="EMBL" id="GMR36212.1"/>
    </source>
</evidence>
<dbReference type="Gene3D" id="3.40.50.300">
    <property type="entry name" value="P-loop containing nucleotide triphosphate hydrolases"/>
    <property type="match status" value="2"/>
</dbReference>
<gene>
    <name evidence="9" type="ORF">PMAYCL1PPCAC_06407</name>
</gene>
<name>A0AAN5CAV5_9BILA</name>
<feature type="compositionally biased region" description="Low complexity" evidence="6">
    <location>
        <begin position="1114"/>
        <end position="1129"/>
    </location>
</feature>
<dbReference type="InterPro" id="IPR041677">
    <property type="entry name" value="DNA2/NAM7_AAA_11"/>
</dbReference>
<reference evidence="10" key="1">
    <citation type="submission" date="2022-10" db="EMBL/GenBank/DDBJ databases">
        <title>Genome assembly of Pristionchus species.</title>
        <authorList>
            <person name="Yoshida K."/>
            <person name="Sommer R.J."/>
        </authorList>
    </citation>
    <scope>NUCLEOTIDE SEQUENCE [LARGE SCALE GENOMIC DNA]</scope>
    <source>
        <strain evidence="10">RS5460</strain>
    </source>
</reference>
<dbReference type="Pfam" id="PF13086">
    <property type="entry name" value="AAA_11"/>
    <property type="match status" value="1"/>
</dbReference>
<dbReference type="PANTHER" id="PTHR43788">
    <property type="entry name" value="DNA2/NAM7 HELICASE FAMILY MEMBER"/>
    <property type="match status" value="1"/>
</dbReference>
<dbReference type="GO" id="GO:0043139">
    <property type="term" value="F:5'-3' DNA helicase activity"/>
    <property type="evidence" value="ECO:0007669"/>
    <property type="project" value="TreeGrafter"/>
</dbReference>
<evidence type="ECO:0008006" key="11">
    <source>
        <dbReference type="Google" id="ProtNLM"/>
    </source>
</evidence>
<comment type="caution">
    <text evidence="9">The sequence shown here is derived from an EMBL/GenBank/DDBJ whole genome shotgun (WGS) entry which is preliminary data.</text>
</comment>
<feature type="domain" description="DNA2/NAM7 helicase helicase" evidence="7">
    <location>
        <begin position="490"/>
        <end position="731"/>
    </location>
</feature>
<keyword evidence="5" id="KW-0067">ATP-binding</keyword>
<evidence type="ECO:0000256" key="1">
    <source>
        <dbReference type="ARBA" id="ARBA00007913"/>
    </source>
</evidence>
<comment type="similarity">
    <text evidence="1">Belongs to the DNA2/NAM7 helicase family.</text>
</comment>
<feature type="region of interest" description="Disordered" evidence="6">
    <location>
        <begin position="981"/>
        <end position="1129"/>
    </location>
</feature>
<feature type="domain" description="DNA2/NAM7 helicase-like C-terminal" evidence="8">
    <location>
        <begin position="750"/>
        <end position="921"/>
    </location>
</feature>
<dbReference type="InterPro" id="IPR027417">
    <property type="entry name" value="P-loop_NTPase"/>
</dbReference>
<dbReference type="GO" id="GO:0005524">
    <property type="term" value="F:ATP binding"/>
    <property type="evidence" value="ECO:0007669"/>
    <property type="project" value="UniProtKB-KW"/>
</dbReference>
<feature type="compositionally biased region" description="Basic and acidic residues" evidence="6">
    <location>
        <begin position="1044"/>
        <end position="1056"/>
    </location>
</feature>
<dbReference type="Proteomes" id="UP001328107">
    <property type="component" value="Unassembled WGS sequence"/>
</dbReference>
<dbReference type="GO" id="GO:0016787">
    <property type="term" value="F:hydrolase activity"/>
    <property type="evidence" value="ECO:0007669"/>
    <property type="project" value="UniProtKB-KW"/>
</dbReference>
<keyword evidence="4" id="KW-0347">Helicase</keyword>
<evidence type="ECO:0000256" key="6">
    <source>
        <dbReference type="SAM" id="MobiDB-lite"/>
    </source>
</evidence>
<keyword evidence="3" id="KW-0378">Hydrolase</keyword>